<protein>
    <recommendedName>
        <fullName evidence="3">Dilute domain-containing protein</fullName>
    </recommendedName>
</protein>
<gene>
    <name evidence="4" type="ORF">LSAT_V11C800425930</name>
</gene>
<accession>A0A9R1WWI6</accession>
<dbReference type="PANTHER" id="PTHR16027">
    <property type="entry name" value="DILUTE DOMAIN-CONTAINING PROTEIN YPR089W"/>
    <property type="match status" value="1"/>
</dbReference>
<dbReference type="InterPro" id="IPR002710">
    <property type="entry name" value="Dilute_dom"/>
</dbReference>
<evidence type="ECO:0000256" key="1">
    <source>
        <dbReference type="SAM" id="Coils"/>
    </source>
</evidence>
<keyword evidence="5" id="KW-1185">Reference proteome</keyword>
<name>A0A9R1WWI6_LACSA</name>
<dbReference type="EMBL" id="NBSK02000008">
    <property type="protein sequence ID" value="KAJ0189159.1"/>
    <property type="molecule type" value="Genomic_DNA"/>
</dbReference>
<dbReference type="PANTHER" id="PTHR16027:SF6">
    <property type="entry name" value="DILUTE DOMAIN-CONTAINING PROTEIN"/>
    <property type="match status" value="1"/>
</dbReference>
<reference evidence="4 5" key="1">
    <citation type="journal article" date="2017" name="Nat. Commun.">
        <title>Genome assembly with in vitro proximity ligation data and whole-genome triplication in lettuce.</title>
        <authorList>
            <person name="Reyes-Chin-Wo S."/>
            <person name="Wang Z."/>
            <person name="Yang X."/>
            <person name="Kozik A."/>
            <person name="Arikit S."/>
            <person name="Song C."/>
            <person name="Xia L."/>
            <person name="Froenicke L."/>
            <person name="Lavelle D.O."/>
            <person name="Truco M.J."/>
            <person name="Xia R."/>
            <person name="Zhu S."/>
            <person name="Xu C."/>
            <person name="Xu H."/>
            <person name="Xu X."/>
            <person name="Cox K."/>
            <person name="Korf I."/>
            <person name="Meyers B.C."/>
            <person name="Michelmore R.W."/>
        </authorList>
    </citation>
    <scope>NUCLEOTIDE SEQUENCE [LARGE SCALE GENOMIC DNA]</scope>
    <source>
        <strain evidence="5">cv. Salinas</strain>
        <tissue evidence="4">Seedlings</tissue>
    </source>
</reference>
<feature type="domain" description="Dilute" evidence="3">
    <location>
        <begin position="283"/>
        <end position="442"/>
    </location>
</feature>
<evidence type="ECO:0000259" key="3">
    <source>
        <dbReference type="PROSITE" id="PS51126"/>
    </source>
</evidence>
<comment type="caution">
    <text evidence="4">The sequence shown here is derived from an EMBL/GenBank/DDBJ whole genome shotgun (WGS) entry which is preliminary data.</text>
</comment>
<organism evidence="4 5">
    <name type="scientific">Lactuca sativa</name>
    <name type="common">Garden lettuce</name>
    <dbReference type="NCBI Taxonomy" id="4236"/>
    <lineage>
        <taxon>Eukaryota</taxon>
        <taxon>Viridiplantae</taxon>
        <taxon>Streptophyta</taxon>
        <taxon>Embryophyta</taxon>
        <taxon>Tracheophyta</taxon>
        <taxon>Spermatophyta</taxon>
        <taxon>Magnoliopsida</taxon>
        <taxon>eudicotyledons</taxon>
        <taxon>Gunneridae</taxon>
        <taxon>Pentapetalae</taxon>
        <taxon>asterids</taxon>
        <taxon>campanulids</taxon>
        <taxon>Asterales</taxon>
        <taxon>Asteraceae</taxon>
        <taxon>Cichorioideae</taxon>
        <taxon>Cichorieae</taxon>
        <taxon>Lactucinae</taxon>
        <taxon>Lactuca</taxon>
    </lineage>
</organism>
<feature type="region of interest" description="Disordered" evidence="2">
    <location>
        <begin position="150"/>
        <end position="169"/>
    </location>
</feature>
<proteinExistence type="predicted"/>
<sequence>MIMQTDLEEAKGHEILNLHNSLQAIHAKVNETNALLTKERETAHIRCFAHLQQIQTAREKGALQEAKDKLQAQVEDLTLDLQLQKRLKTELEEANGQEILELQNSLQAMQAKVNVTNALLTMDRESSQEKIDKLSETVEELKTLLESERNLKEEKLSESKQQKLEETEKRANQLQESMNRLEEKLINIELENKVLRQQALLMASQLKSILDLHSTSMQLKVADMEERPQKSLYEKQQEYQDLLIRCITQHLGFSKGRPVAACIIYKCLRQWQSFEVEKTSFFDRIIHTIGQSIEIQGNNNHVLAYWLSNVSTLLLLFMLEQAEANCPAFLFKQKLTVYVEKIYGMIRDNLKKQISSLLKLCIQAPRDFEPEFLNETNDSQDILIDHWQGIQNNLDSFLNILKSYYGFGGSVPGSGVQGAVAPGGVQGVEPLAGIELPVKTVI</sequence>
<feature type="coiled-coil region" evidence="1">
    <location>
        <begin position="60"/>
        <end position="94"/>
    </location>
</feature>
<evidence type="ECO:0000313" key="5">
    <source>
        <dbReference type="Proteomes" id="UP000235145"/>
    </source>
</evidence>
<keyword evidence="1" id="KW-0175">Coiled coil</keyword>
<evidence type="ECO:0000256" key="2">
    <source>
        <dbReference type="SAM" id="MobiDB-lite"/>
    </source>
</evidence>
<evidence type="ECO:0000313" key="4">
    <source>
        <dbReference type="EMBL" id="KAJ0189159.1"/>
    </source>
</evidence>
<dbReference type="AlphaFoldDB" id="A0A9R1WWI6"/>
<dbReference type="PROSITE" id="PS51126">
    <property type="entry name" value="DILUTE"/>
    <property type="match status" value="1"/>
</dbReference>
<dbReference type="Proteomes" id="UP000235145">
    <property type="component" value="Unassembled WGS sequence"/>
</dbReference>
<dbReference type="InterPro" id="IPR052072">
    <property type="entry name" value="Vascular_dev_regulator"/>
</dbReference>